<dbReference type="GO" id="GO:0004534">
    <property type="term" value="F:5'-3' RNA exonuclease activity"/>
    <property type="evidence" value="ECO:0007669"/>
    <property type="project" value="TreeGrafter"/>
</dbReference>
<dbReference type="EMBL" id="ASHM01061742">
    <property type="protein sequence ID" value="PNX90080.1"/>
    <property type="molecule type" value="Genomic_DNA"/>
</dbReference>
<feature type="domain" description="Xrn1 N-terminal" evidence="1">
    <location>
        <begin position="1"/>
        <end position="45"/>
    </location>
</feature>
<gene>
    <name evidence="2" type="ORF">L195_g046203</name>
</gene>
<proteinExistence type="predicted"/>
<dbReference type="Proteomes" id="UP000236291">
    <property type="component" value="Unassembled WGS sequence"/>
</dbReference>
<dbReference type="PANTHER" id="PTHR12341:SF41">
    <property type="entry name" value="5'-3' EXORIBONUCLEASE 2"/>
    <property type="match status" value="1"/>
</dbReference>
<evidence type="ECO:0000259" key="1">
    <source>
        <dbReference type="Pfam" id="PF03159"/>
    </source>
</evidence>
<reference evidence="2 3" key="1">
    <citation type="journal article" date="2014" name="Am. J. Bot.">
        <title>Genome assembly and annotation for red clover (Trifolium pratense; Fabaceae).</title>
        <authorList>
            <person name="Istvanek J."/>
            <person name="Jaros M."/>
            <person name="Krenek A."/>
            <person name="Repkova J."/>
        </authorList>
    </citation>
    <scope>NUCLEOTIDE SEQUENCE [LARGE SCALE GENOMIC DNA]</scope>
    <source>
        <strain evidence="3">cv. Tatra</strain>
        <tissue evidence="2">Young leaves</tissue>
    </source>
</reference>
<dbReference type="GO" id="GO:0003723">
    <property type="term" value="F:RNA binding"/>
    <property type="evidence" value="ECO:0007669"/>
    <property type="project" value="TreeGrafter"/>
</dbReference>
<sequence>MVVLSIALQYYVHLKLNNDPGWKNIKVILSDANVPGEGEHKIMSY</sequence>
<dbReference type="Pfam" id="PF03159">
    <property type="entry name" value="XRN_N"/>
    <property type="match status" value="1"/>
</dbReference>
<dbReference type="STRING" id="57577.A0A2K3MH04"/>
<dbReference type="InterPro" id="IPR027073">
    <property type="entry name" value="5_3_exoribonuclease"/>
</dbReference>
<dbReference type="PANTHER" id="PTHR12341">
    <property type="entry name" value="5'-&gt;3' EXORIBONUCLEASE"/>
    <property type="match status" value="1"/>
</dbReference>
<organism evidence="2 3">
    <name type="scientific">Trifolium pratense</name>
    <name type="common">Red clover</name>
    <dbReference type="NCBI Taxonomy" id="57577"/>
    <lineage>
        <taxon>Eukaryota</taxon>
        <taxon>Viridiplantae</taxon>
        <taxon>Streptophyta</taxon>
        <taxon>Embryophyta</taxon>
        <taxon>Tracheophyta</taxon>
        <taxon>Spermatophyta</taxon>
        <taxon>Magnoliopsida</taxon>
        <taxon>eudicotyledons</taxon>
        <taxon>Gunneridae</taxon>
        <taxon>Pentapetalae</taxon>
        <taxon>rosids</taxon>
        <taxon>fabids</taxon>
        <taxon>Fabales</taxon>
        <taxon>Fabaceae</taxon>
        <taxon>Papilionoideae</taxon>
        <taxon>50 kb inversion clade</taxon>
        <taxon>NPAAA clade</taxon>
        <taxon>Hologalegina</taxon>
        <taxon>IRL clade</taxon>
        <taxon>Trifolieae</taxon>
        <taxon>Trifolium</taxon>
    </lineage>
</organism>
<dbReference type="AlphaFoldDB" id="A0A2K3MH04"/>
<evidence type="ECO:0000313" key="3">
    <source>
        <dbReference type="Proteomes" id="UP000236291"/>
    </source>
</evidence>
<accession>A0A2K3MH04</accession>
<dbReference type="GO" id="GO:0000956">
    <property type="term" value="P:nuclear-transcribed mRNA catabolic process"/>
    <property type="evidence" value="ECO:0007669"/>
    <property type="project" value="TreeGrafter"/>
</dbReference>
<protein>
    <submittedName>
        <fullName evidence="2">5'-3' exoribonuclease 3-like protein</fullName>
    </submittedName>
</protein>
<feature type="non-terminal residue" evidence="2">
    <location>
        <position position="45"/>
    </location>
</feature>
<dbReference type="InterPro" id="IPR004859">
    <property type="entry name" value="Xrn1_N"/>
</dbReference>
<reference evidence="2 3" key="2">
    <citation type="journal article" date="2017" name="Front. Plant Sci.">
        <title>Gene Classification and Mining of Molecular Markers Useful in Red Clover (Trifolium pratense) Breeding.</title>
        <authorList>
            <person name="Istvanek J."/>
            <person name="Dluhosova J."/>
            <person name="Dluhos P."/>
            <person name="Patkova L."/>
            <person name="Nedelnik J."/>
            <person name="Repkova J."/>
        </authorList>
    </citation>
    <scope>NUCLEOTIDE SEQUENCE [LARGE SCALE GENOMIC DNA]</scope>
    <source>
        <strain evidence="3">cv. Tatra</strain>
        <tissue evidence="2">Young leaves</tissue>
    </source>
</reference>
<dbReference type="GO" id="GO:0005634">
    <property type="term" value="C:nucleus"/>
    <property type="evidence" value="ECO:0007669"/>
    <property type="project" value="TreeGrafter"/>
</dbReference>
<dbReference type="Gene3D" id="3.40.50.12390">
    <property type="match status" value="1"/>
</dbReference>
<evidence type="ECO:0000313" key="2">
    <source>
        <dbReference type="EMBL" id="PNX90080.1"/>
    </source>
</evidence>
<name>A0A2K3MH04_TRIPR</name>
<comment type="caution">
    <text evidence="2">The sequence shown here is derived from an EMBL/GenBank/DDBJ whole genome shotgun (WGS) entry which is preliminary data.</text>
</comment>